<sequence length="142" mass="15636">MKEISAEEGLVAEAYERKYSNWSRVHQIAKLYLFTPASGSFLAPLAMTDGAAKVIESLGIPKSLEEAYARLTSREPGRFWTSGQWMTERKGGSDVVFQAHSCLCFSIFPQISAEGRGVASIANMLTITRVHNAIHAAAVMRR</sequence>
<gene>
    <name evidence="1" type="ORF">JD844_015082</name>
</gene>
<proteinExistence type="predicted"/>
<dbReference type="PANTHER" id="PTHR42707">
    <property type="entry name" value="ACYL-COA DEHYDROGENASE"/>
    <property type="match status" value="1"/>
</dbReference>
<reference evidence="1 2" key="1">
    <citation type="journal article" date="2022" name="Gigascience">
        <title>A chromosome-level genome assembly and annotation of the desert horned lizard, Phrynosoma platyrhinos, provides insight into chromosomal rearrangements among reptiles.</title>
        <authorList>
            <person name="Koochekian N."/>
            <person name="Ascanio A."/>
            <person name="Farleigh K."/>
            <person name="Card D.C."/>
            <person name="Schield D.R."/>
            <person name="Castoe T.A."/>
            <person name="Jezkova T."/>
        </authorList>
    </citation>
    <scope>NUCLEOTIDE SEQUENCE [LARGE SCALE GENOMIC DNA]</scope>
    <source>
        <strain evidence="1">NK-2021</strain>
    </source>
</reference>
<dbReference type="Gene3D" id="2.40.110.20">
    <property type="match status" value="1"/>
</dbReference>
<name>A0ABQ7T7U6_PHRPL</name>
<accession>A0ABQ7T7U6</accession>
<protein>
    <submittedName>
        <fullName evidence="1">Uncharacterized protein</fullName>
    </submittedName>
</protein>
<dbReference type="EMBL" id="JAIPUX010001211">
    <property type="protein sequence ID" value="KAH0625536.1"/>
    <property type="molecule type" value="Genomic_DNA"/>
</dbReference>
<dbReference type="SUPFAM" id="SSF56645">
    <property type="entry name" value="Acyl-CoA dehydrogenase NM domain-like"/>
    <property type="match status" value="1"/>
</dbReference>
<dbReference type="InterPro" id="IPR052904">
    <property type="entry name" value="Acyl-CoA_dehydrogenase-like"/>
</dbReference>
<evidence type="ECO:0000313" key="2">
    <source>
        <dbReference type="Proteomes" id="UP000826234"/>
    </source>
</evidence>
<comment type="caution">
    <text evidence="1">The sequence shown here is derived from an EMBL/GenBank/DDBJ whole genome shotgun (WGS) entry which is preliminary data.</text>
</comment>
<keyword evidence="2" id="KW-1185">Reference proteome</keyword>
<evidence type="ECO:0000313" key="1">
    <source>
        <dbReference type="EMBL" id="KAH0625536.1"/>
    </source>
</evidence>
<dbReference type="InterPro" id="IPR009100">
    <property type="entry name" value="AcylCoA_DH/oxidase_NM_dom_sf"/>
</dbReference>
<dbReference type="PANTHER" id="PTHR42707:SF2">
    <property type="entry name" value="ACD11 DEHYDROGENASE"/>
    <property type="match status" value="1"/>
</dbReference>
<organism evidence="1 2">
    <name type="scientific">Phrynosoma platyrhinos</name>
    <name type="common">Desert horned lizard</name>
    <dbReference type="NCBI Taxonomy" id="52577"/>
    <lineage>
        <taxon>Eukaryota</taxon>
        <taxon>Metazoa</taxon>
        <taxon>Chordata</taxon>
        <taxon>Craniata</taxon>
        <taxon>Vertebrata</taxon>
        <taxon>Euteleostomi</taxon>
        <taxon>Lepidosauria</taxon>
        <taxon>Squamata</taxon>
        <taxon>Bifurcata</taxon>
        <taxon>Unidentata</taxon>
        <taxon>Episquamata</taxon>
        <taxon>Toxicofera</taxon>
        <taxon>Iguania</taxon>
        <taxon>Phrynosomatidae</taxon>
        <taxon>Phrynosomatinae</taxon>
        <taxon>Phrynosoma</taxon>
    </lineage>
</organism>
<dbReference type="Proteomes" id="UP000826234">
    <property type="component" value="Unassembled WGS sequence"/>
</dbReference>